<evidence type="ECO:0000313" key="5">
    <source>
        <dbReference type="Proteomes" id="UP000232638"/>
    </source>
</evidence>
<comment type="similarity">
    <text evidence="1">Belongs to the short-chain dehydrogenases/reductases (SDR) family.</text>
</comment>
<name>A0A2K8UD57_9GAMM</name>
<dbReference type="OrthoDB" id="9803628at2"/>
<dbReference type="InterPro" id="IPR051122">
    <property type="entry name" value="SDR_DHRS6-like"/>
</dbReference>
<dbReference type="FunFam" id="3.40.50.720:FF:000084">
    <property type="entry name" value="Short-chain dehydrogenase reductase"/>
    <property type="match status" value="1"/>
</dbReference>
<gene>
    <name evidence="4" type="ORF">THSYN_22955</name>
</gene>
<keyword evidence="2" id="KW-0560">Oxidoreductase</keyword>
<proteinExistence type="inferred from homology"/>
<evidence type="ECO:0000259" key="3">
    <source>
        <dbReference type="SMART" id="SM00822"/>
    </source>
</evidence>
<dbReference type="Proteomes" id="UP000232638">
    <property type="component" value="Chromosome"/>
</dbReference>
<dbReference type="PRINTS" id="PR00080">
    <property type="entry name" value="SDRFAMILY"/>
</dbReference>
<dbReference type="InterPro" id="IPR002347">
    <property type="entry name" value="SDR_fam"/>
</dbReference>
<dbReference type="PANTHER" id="PTHR43477:SF1">
    <property type="entry name" value="DIHYDROANTICAPSIN 7-DEHYDROGENASE"/>
    <property type="match status" value="1"/>
</dbReference>
<dbReference type="PRINTS" id="PR00081">
    <property type="entry name" value="GDHRDH"/>
</dbReference>
<dbReference type="InterPro" id="IPR057326">
    <property type="entry name" value="KR_dom"/>
</dbReference>
<dbReference type="CDD" id="cd05233">
    <property type="entry name" value="SDR_c"/>
    <property type="match status" value="1"/>
</dbReference>
<dbReference type="SMART" id="SM00822">
    <property type="entry name" value="PKS_KR"/>
    <property type="match status" value="1"/>
</dbReference>
<dbReference type="Gene3D" id="3.40.50.720">
    <property type="entry name" value="NAD(P)-binding Rossmann-like Domain"/>
    <property type="match status" value="1"/>
</dbReference>
<dbReference type="EMBL" id="CP020370">
    <property type="protein sequence ID" value="AUB83524.1"/>
    <property type="molecule type" value="Genomic_DNA"/>
</dbReference>
<dbReference type="InterPro" id="IPR036291">
    <property type="entry name" value="NAD(P)-bd_dom_sf"/>
</dbReference>
<dbReference type="Pfam" id="PF13561">
    <property type="entry name" value="adh_short_C2"/>
    <property type="match status" value="1"/>
</dbReference>
<dbReference type="InterPro" id="IPR020904">
    <property type="entry name" value="Sc_DH/Rdtase_CS"/>
</dbReference>
<dbReference type="PANTHER" id="PTHR43477">
    <property type="entry name" value="DIHYDROANTICAPSIN 7-DEHYDROGENASE"/>
    <property type="match status" value="1"/>
</dbReference>
<evidence type="ECO:0000313" key="4">
    <source>
        <dbReference type="EMBL" id="AUB83524.1"/>
    </source>
</evidence>
<keyword evidence="5" id="KW-1185">Reference proteome</keyword>
<dbReference type="RefSeq" id="WP_100921210.1">
    <property type="nucleotide sequence ID" value="NZ_CP020370.1"/>
</dbReference>
<accession>A0A2K8UD57</accession>
<reference evidence="4 5" key="1">
    <citation type="submission" date="2017-03" db="EMBL/GenBank/DDBJ databases">
        <title>Complete genome sequence of Candidatus 'Thiodictyon syntrophicum' sp. nov. strain Cad16T, a photolithoautotroph purple sulfur bacterium isolated from an alpine meromictic lake.</title>
        <authorList>
            <person name="Luedin S.M."/>
            <person name="Pothier J.F."/>
            <person name="Danza F."/>
            <person name="Storelli N."/>
            <person name="Wittwer M."/>
            <person name="Tonolla M."/>
        </authorList>
    </citation>
    <scope>NUCLEOTIDE SEQUENCE [LARGE SCALE GENOMIC DNA]</scope>
    <source>
        <strain evidence="4 5">Cad16T</strain>
    </source>
</reference>
<dbReference type="KEGG" id="tsy:THSYN_22955"/>
<protein>
    <recommendedName>
        <fullName evidence="3">Ketoreductase domain-containing protein</fullName>
    </recommendedName>
</protein>
<dbReference type="AlphaFoldDB" id="A0A2K8UD57"/>
<evidence type="ECO:0000256" key="1">
    <source>
        <dbReference type="ARBA" id="ARBA00006484"/>
    </source>
</evidence>
<dbReference type="SUPFAM" id="SSF51735">
    <property type="entry name" value="NAD(P)-binding Rossmann-fold domains"/>
    <property type="match status" value="1"/>
</dbReference>
<evidence type="ECO:0000256" key="2">
    <source>
        <dbReference type="ARBA" id="ARBA00023002"/>
    </source>
</evidence>
<dbReference type="GO" id="GO:0016491">
    <property type="term" value="F:oxidoreductase activity"/>
    <property type="evidence" value="ECO:0007669"/>
    <property type="project" value="UniProtKB-KW"/>
</dbReference>
<organism evidence="4 5">
    <name type="scientific">Candidatus Thiodictyon syntrophicum</name>
    <dbReference type="NCBI Taxonomy" id="1166950"/>
    <lineage>
        <taxon>Bacteria</taxon>
        <taxon>Pseudomonadati</taxon>
        <taxon>Pseudomonadota</taxon>
        <taxon>Gammaproteobacteria</taxon>
        <taxon>Chromatiales</taxon>
        <taxon>Chromatiaceae</taxon>
        <taxon>Thiodictyon</taxon>
    </lineage>
</organism>
<dbReference type="PROSITE" id="PS00061">
    <property type="entry name" value="ADH_SHORT"/>
    <property type="match status" value="1"/>
</dbReference>
<feature type="domain" description="Ketoreductase" evidence="3">
    <location>
        <begin position="10"/>
        <end position="187"/>
    </location>
</feature>
<sequence length="252" mass="27205">MYNPLSLEGKRIMVTGASSGIGRACAEMISRLGGEVVLVARDEQRLRQTLESLDGSGHEVHRFDLSDSDATPAWMKQVTLSGKVLSGMVHCAGIEITLPIKTMKFADYRRLMSINLDAAYALSKGFRQRNVGSPASSIVFISSVAAIKAMPGMIAYATSKAALYGLTRSLAVELVRDGIRVNCVTPGLVETEMKIQMDRKRTPEQMQAVRASHLLGLGTTMDVAHAVVFLLAETGRWITGSNLVVDGGYSIN</sequence>